<feature type="compositionally biased region" description="Polar residues" evidence="1">
    <location>
        <begin position="124"/>
        <end position="153"/>
    </location>
</feature>
<dbReference type="Proteomes" id="UP000053424">
    <property type="component" value="Unassembled WGS sequence"/>
</dbReference>
<keyword evidence="4" id="KW-1185">Reference proteome</keyword>
<dbReference type="OrthoDB" id="3241567at2759"/>
<evidence type="ECO:0000313" key="4">
    <source>
        <dbReference type="Proteomes" id="UP000053424"/>
    </source>
</evidence>
<sequence length="414" mass="45461">MLSASVSASLSLSQLLSTISMSKFLSRLLPRSPIRPTAIRANRTVRFSDTIQYRPIPARGHDQRVESQSPAYTGSLSSPSPQDTTHSQRSGRDSSHSRSLNPFTRYQGTPSPDQQTPRVRESTLPRSTTFQAPITPQANREATQTPASVSEISPLSWPKGTHLPTPRMSPVPPSRFSTLPAVSTPRTSVDGTPQGTFSRWTPSPVAAPAPQSMDSPVGSQTSATSNSARRSIMGNYVGSTHSFPVAYPSGRLINSIPYPAPATQYAAPNPRHRSRVENPLRRNQMNALLASGQLKWDIRDSPERATLDAALPYAWNLDLPAFSKEITRASIRFENPAFDELWGPIRVRSPRASTNDSATFISIRDVLKAIYSYFMEPIQLNDGTKRAAILPVRFRGLHLDDAKGGKARLRLLLD</sequence>
<dbReference type="HOGENOM" id="CLU_664026_0_0_1"/>
<organism evidence="3 4">
    <name type="scientific">Hebeloma cylindrosporum</name>
    <dbReference type="NCBI Taxonomy" id="76867"/>
    <lineage>
        <taxon>Eukaryota</taxon>
        <taxon>Fungi</taxon>
        <taxon>Dikarya</taxon>
        <taxon>Basidiomycota</taxon>
        <taxon>Agaricomycotina</taxon>
        <taxon>Agaricomycetes</taxon>
        <taxon>Agaricomycetidae</taxon>
        <taxon>Agaricales</taxon>
        <taxon>Agaricineae</taxon>
        <taxon>Hymenogastraceae</taxon>
        <taxon>Hebeloma</taxon>
    </lineage>
</organism>
<feature type="compositionally biased region" description="Polar residues" evidence="1">
    <location>
        <begin position="175"/>
        <end position="201"/>
    </location>
</feature>
<reference evidence="3 4" key="1">
    <citation type="submission" date="2014-04" db="EMBL/GenBank/DDBJ databases">
        <authorList>
            <consortium name="DOE Joint Genome Institute"/>
            <person name="Kuo A."/>
            <person name="Gay G."/>
            <person name="Dore J."/>
            <person name="Kohler A."/>
            <person name="Nagy L.G."/>
            <person name="Floudas D."/>
            <person name="Copeland A."/>
            <person name="Barry K.W."/>
            <person name="Cichocki N."/>
            <person name="Veneault-Fourrey C."/>
            <person name="LaButti K."/>
            <person name="Lindquist E.A."/>
            <person name="Lipzen A."/>
            <person name="Lundell T."/>
            <person name="Morin E."/>
            <person name="Murat C."/>
            <person name="Sun H."/>
            <person name="Tunlid A."/>
            <person name="Henrissat B."/>
            <person name="Grigoriev I.V."/>
            <person name="Hibbett D.S."/>
            <person name="Martin F."/>
            <person name="Nordberg H.P."/>
            <person name="Cantor M.N."/>
            <person name="Hua S.X."/>
        </authorList>
    </citation>
    <scope>NUCLEOTIDE SEQUENCE [LARGE SCALE GENOMIC DNA]</scope>
    <source>
        <strain evidence="4">h7</strain>
    </source>
</reference>
<evidence type="ECO:0000313" key="3">
    <source>
        <dbReference type="EMBL" id="KIM41193.1"/>
    </source>
</evidence>
<evidence type="ECO:0000256" key="1">
    <source>
        <dbReference type="SAM" id="MobiDB-lite"/>
    </source>
</evidence>
<name>A0A0C2XU77_HEBCY</name>
<feature type="domain" description="DUF6699" evidence="2">
    <location>
        <begin position="294"/>
        <end position="382"/>
    </location>
</feature>
<dbReference type="Pfam" id="PF20415">
    <property type="entry name" value="DUF6699"/>
    <property type="match status" value="1"/>
</dbReference>
<feature type="region of interest" description="Disordered" evidence="1">
    <location>
        <begin position="52"/>
        <end position="228"/>
    </location>
</feature>
<feature type="compositionally biased region" description="Polar residues" evidence="1">
    <location>
        <begin position="212"/>
        <end position="228"/>
    </location>
</feature>
<protein>
    <recommendedName>
        <fullName evidence="2">DUF6699 domain-containing protein</fullName>
    </recommendedName>
</protein>
<gene>
    <name evidence="3" type="ORF">M413DRAFT_28253</name>
</gene>
<dbReference type="AlphaFoldDB" id="A0A0C2XU77"/>
<feature type="compositionally biased region" description="Polar residues" evidence="1">
    <location>
        <begin position="66"/>
        <end position="88"/>
    </location>
</feature>
<evidence type="ECO:0000259" key="2">
    <source>
        <dbReference type="Pfam" id="PF20415"/>
    </source>
</evidence>
<feature type="compositionally biased region" description="Polar residues" evidence="1">
    <location>
        <begin position="97"/>
        <end position="117"/>
    </location>
</feature>
<accession>A0A0C2XU77</accession>
<proteinExistence type="predicted"/>
<dbReference type="EMBL" id="KN831781">
    <property type="protein sequence ID" value="KIM41193.1"/>
    <property type="molecule type" value="Genomic_DNA"/>
</dbReference>
<dbReference type="InterPro" id="IPR046522">
    <property type="entry name" value="DUF6699"/>
</dbReference>
<reference evidence="4" key="2">
    <citation type="submission" date="2015-01" db="EMBL/GenBank/DDBJ databases">
        <title>Evolutionary Origins and Diversification of the Mycorrhizal Mutualists.</title>
        <authorList>
            <consortium name="DOE Joint Genome Institute"/>
            <consortium name="Mycorrhizal Genomics Consortium"/>
            <person name="Kohler A."/>
            <person name="Kuo A."/>
            <person name="Nagy L.G."/>
            <person name="Floudas D."/>
            <person name="Copeland A."/>
            <person name="Barry K.W."/>
            <person name="Cichocki N."/>
            <person name="Veneault-Fourrey C."/>
            <person name="LaButti K."/>
            <person name="Lindquist E.A."/>
            <person name="Lipzen A."/>
            <person name="Lundell T."/>
            <person name="Morin E."/>
            <person name="Murat C."/>
            <person name="Riley R."/>
            <person name="Ohm R."/>
            <person name="Sun H."/>
            <person name="Tunlid A."/>
            <person name="Henrissat B."/>
            <person name="Grigoriev I.V."/>
            <person name="Hibbett D.S."/>
            <person name="Martin F."/>
        </authorList>
    </citation>
    <scope>NUCLEOTIDE SEQUENCE [LARGE SCALE GENOMIC DNA]</scope>
    <source>
        <strain evidence="4">h7</strain>
    </source>
</reference>